<dbReference type="SMART" id="SM00458">
    <property type="entry name" value="RICIN"/>
    <property type="match status" value="1"/>
</dbReference>
<dbReference type="InterPro" id="IPR000772">
    <property type="entry name" value="Ricin_B_lectin"/>
</dbReference>
<comment type="caution">
    <text evidence="2">The sequence shown here is derived from an EMBL/GenBank/DDBJ whole genome shotgun (WGS) entry which is preliminary data.</text>
</comment>
<dbReference type="InterPro" id="IPR035992">
    <property type="entry name" value="Ricin_B-like_lectins"/>
</dbReference>
<name>A0A6G3ZW73_9BACL</name>
<feature type="domain" description="Ricin B lectin" evidence="1">
    <location>
        <begin position="37"/>
        <end position="168"/>
    </location>
</feature>
<reference evidence="2" key="1">
    <citation type="submission" date="2020-02" db="EMBL/GenBank/DDBJ databases">
        <authorList>
            <person name="Shen X.-R."/>
            <person name="Zhang Y.-X."/>
        </authorList>
    </citation>
    <scope>NUCLEOTIDE SEQUENCE</scope>
    <source>
        <strain evidence="2">SYP-B3998</strain>
    </source>
</reference>
<dbReference type="InterPro" id="IPR008872">
    <property type="entry name" value="Toxin_P42"/>
</dbReference>
<dbReference type="RefSeq" id="WP_163945031.1">
    <property type="nucleotide sequence ID" value="NZ_JAAIKC010000002.1"/>
</dbReference>
<dbReference type="Pfam" id="PF00652">
    <property type="entry name" value="Ricin_B_lectin"/>
    <property type="match status" value="1"/>
</dbReference>
<dbReference type="CDD" id="cd00161">
    <property type="entry name" value="beta-trefoil_Ricin-like"/>
    <property type="match status" value="1"/>
</dbReference>
<sequence length="376" mass="42187">MSNENNNKENTNTPMINEEDSIPNELKASGARISFPDFNFYNIRTFAGKYADVAGGTGNGNPVVQYHANGSDNQKFMIFTLDNNYSIFAAKHSGKVFDLAYNSFFGNYLVQFDFHNGDNQKFFIANEGAISVKSNGQVWDVRGGNTGDNALIIGWNYQGSPNQKFSLVKNGSASITPPTKGSFTPAPDFKTDDLNEQLPMNTTPVITHFTYLPYFMVKDPYYNAEQKINKSPYYILVRRQYWEKKTQRILSPSEKYGYSETIGVSRTDQTSMTETTEISIGADLGFSFKGISAGLSTTVTKSLSVTKSTSTTESKETTRDLSYTNPFEYQIAYAKYMLINEYYVTRANGEMITSGDAAYWRVPDPEQTVSRIIPRK</sequence>
<dbReference type="Gene3D" id="2.80.10.50">
    <property type="match status" value="2"/>
</dbReference>
<dbReference type="AlphaFoldDB" id="A0A6G3ZW73"/>
<dbReference type="EMBL" id="JAAIKC010000002">
    <property type="protein sequence ID" value="NEW06365.1"/>
    <property type="molecule type" value="Genomic_DNA"/>
</dbReference>
<evidence type="ECO:0000259" key="1">
    <source>
        <dbReference type="SMART" id="SM00458"/>
    </source>
</evidence>
<accession>A0A6G3ZW73</accession>
<dbReference type="Pfam" id="PF05431">
    <property type="entry name" value="Toxin_10"/>
    <property type="match status" value="1"/>
</dbReference>
<protein>
    <submittedName>
        <fullName evidence="2">Insecticidal toxin</fullName>
    </submittedName>
</protein>
<proteinExistence type="predicted"/>
<organism evidence="2">
    <name type="scientific">Paenibacillus sp. SYP-B3998</name>
    <dbReference type="NCBI Taxonomy" id="2678564"/>
    <lineage>
        <taxon>Bacteria</taxon>
        <taxon>Bacillati</taxon>
        <taxon>Bacillota</taxon>
        <taxon>Bacilli</taxon>
        <taxon>Bacillales</taxon>
        <taxon>Paenibacillaceae</taxon>
        <taxon>Paenibacillus</taxon>
    </lineage>
</organism>
<evidence type="ECO:0000313" key="2">
    <source>
        <dbReference type="EMBL" id="NEW06365.1"/>
    </source>
</evidence>
<gene>
    <name evidence="2" type="ORF">GK047_10110</name>
</gene>
<dbReference type="GO" id="GO:0090729">
    <property type="term" value="F:toxin activity"/>
    <property type="evidence" value="ECO:0007669"/>
    <property type="project" value="InterPro"/>
</dbReference>
<dbReference type="SUPFAM" id="SSF50370">
    <property type="entry name" value="Ricin B-like lectins"/>
    <property type="match status" value="1"/>
</dbReference>